<feature type="domain" description="HTH araC/xylS-type" evidence="4">
    <location>
        <begin position="168"/>
        <end position="267"/>
    </location>
</feature>
<name>A0ABP8CHU7_9FLAO</name>
<dbReference type="PANTHER" id="PTHR43280">
    <property type="entry name" value="ARAC-FAMILY TRANSCRIPTIONAL REGULATOR"/>
    <property type="match status" value="1"/>
</dbReference>
<evidence type="ECO:0000313" key="6">
    <source>
        <dbReference type="Proteomes" id="UP001501496"/>
    </source>
</evidence>
<keyword evidence="6" id="KW-1185">Reference proteome</keyword>
<gene>
    <name evidence="5" type="ORF">GCM10022291_32920</name>
</gene>
<dbReference type="SUPFAM" id="SSF46689">
    <property type="entry name" value="Homeodomain-like"/>
    <property type="match status" value="1"/>
</dbReference>
<evidence type="ECO:0000256" key="3">
    <source>
        <dbReference type="ARBA" id="ARBA00023163"/>
    </source>
</evidence>
<sequence>MKVKQSNKNSDFSEVMAYINSSNVSHYIHLQDFKINVLIINDNLKLHQDYDKILSPHFNYAFSYNNIDAIEKLNEKKFDLGFDKIIEWLTNQKNLTKNKYTLPTNNIYPFLIITSRDIGYNELTSPNFNKHGYVIKPKNQKKIISKFKLFTNHTTPFQNNQKKQGVFDKVLHHINENLYKEEFNVKTLSCKTGYSQRQLARIIKAETNMTPVKLILELRLKKAYELLSKETNLKIKEIQYSIGINSPSYFSKKFKERYGYSPSYLHN</sequence>
<evidence type="ECO:0000259" key="4">
    <source>
        <dbReference type="PROSITE" id="PS01124"/>
    </source>
</evidence>
<dbReference type="RefSeq" id="WP_344789460.1">
    <property type="nucleotide sequence ID" value="NZ_BAABCA010000008.1"/>
</dbReference>
<evidence type="ECO:0000256" key="1">
    <source>
        <dbReference type="ARBA" id="ARBA00023015"/>
    </source>
</evidence>
<comment type="caution">
    <text evidence="5">The sequence shown here is derived from an EMBL/GenBank/DDBJ whole genome shotgun (WGS) entry which is preliminary data.</text>
</comment>
<evidence type="ECO:0000313" key="5">
    <source>
        <dbReference type="EMBL" id="GAA4239274.1"/>
    </source>
</evidence>
<dbReference type="PANTHER" id="PTHR43280:SF2">
    <property type="entry name" value="HTH-TYPE TRANSCRIPTIONAL REGULATOR EXSA"/>
    <property type="match status" value="1"/>
</dbReference>
<accession>A0ABP8CHU7</accession>
<keyword evidence="1" id="KW-0805">Transcription regulation</keyword>
<dbReference type="SMART" id="SM00342">
    <property type="entry name" value="HTH_ARAC"/>
    <property type="match status" value="1"/>
</dbReference>
<dbReference type="Pfam" id="PF12833">
    <property type="entry name" value="HTH_18"/>
    <property type="match status" value="1"/>
</dbReference>
<dbReference type="PROSITE" id="PS01124">
    <property type="entry name" value="HTH_ARAC_FAMILY_2"/>
    <property type="match status" value="1"/>
</dbReference>
<dbReference type="Gene3D" id="1.10.10.60">
    <property type="entry name" value="Homeodomain-like"/>
    <property type="match status" value="1"/>
</dbReference>
<dbReference type="SUPFAM" id="SSF52172">
    <property type="entry name" value="CheY-like"/>
    <property type="match status" value="1"/>
</dbReference>
<dbReference type="InterPro" id="IPR018060">
    <property type="entry name" value="HTH_AraC"/>
</dbReference>
<dbReference type="InterPro" id="IPR011006">
    <property type="entry name" value="CheY-like_superfamily"/>
</dbReference>
<dbReference type="EMBL" id="BAABCA010000008">
    <property type="protein sequence ID" value="GAA4239274.1"/>
    <property type="molecule type" value="Genomic_DNA"/>
</dbReference>
<keyword evidence="2" id="KW-0238">DNA-binding</keyword>
<organism evidence="5 6">
    <name type="scientific">Postechiella marina</name>
    <dbReference type="NCBI Taxonomy" id="943941"/>
    <lineage>
        <taxon>Bacteria</taxon>
        <taxon>Pseudomonadati</taxon>
        <taxon>Bacteroidota</taxon>
        <taxon>Flavobacteriia</taxon>
        <taxon>Flavobacteriales</taxon>
        <taxon>Flavobacteriaceae</taxon>
        <taxon>Postechiella</taxon>
    </lineage>
</organism>
<dbReference type="Proteomes" id="UP001501496">
    <property type="component" value="Unassembled WGS sequence"/>
</dbReference>
<keyword evidence="3" id="KW-0804">Transcription</keyword>
<dbReference type="InterPro" id="IPR009057">
    <property type="entry name" value="Homeodomain-like_sf"/>
</dbReference>
<proteinExistence type="predicted"/>
<reference evidence="6" key="1">
    <citation type="journal article" date="2019" name="Int. J. Syst. Evol. Microbiol.">
        <title>The Global Catalogue of Microorganisms (GCM) 10K type strain sequencing project: providing services to taxonomists for standard genome sequencing and annotation.</title>
        <authorList>
            <consortium name="The Broad Institute Genomics Platform"/>
            <consortium name="The Broad Institute Genome Sequencing Center for Infectious Disease"/>
            <person name="Wu L."/>
            <person name="Ma J."/>
        </authorList>
    </citation>
    <scope>NUCLEOTIDE SEQUENCE [LARGE SCALE GENOMIC DNA]</scope>
    <source>
        <strain evidence="6">JCM 17630</strain>
    </source>
</reference>
<protein>
    <recommendedName>
        <fullName evidence="4">HTH araC/xylS-type domain-containing protein</fullName>
    </recommendedName>
</protein>
<evidence type="ECO:0000256" key="2">
    <source>
        <dbReference type="ARBA" id="ARBA00023125"/>
    </source>
</evidence>